<organism evidence="2">
    <name type="scientific">Enterococcus faecalis</name>
    <name type="common">Streptococcus faecalis</name>
    <dbReference type="NCBI Taxonomy" id="1351"/>
    <lineage>
        <taxon>Bacteria</taxon>
        <taxon>Bacillati</taxon>
        <taxon>Bacillota</taxon>
        <taxon>Bacilli</taxon>
        <taxon>Lactobacillales</taxon>
        <taxon>Enterococcaceae</taxon>
        <taxon>Enterococcus</taxon>
    </lineage>
</organism>
<dbReference type="CDD" id="cd02042">
    <property type="entry name" value="ParAB_family"/>
    <property type="match status" value="1"/>
</dbReference>
<dbReference type="Gene3D" id="3.40.50.300">
    <property type="entry name" value="P-loop containing nucleotide triphosphate hydrolases"/>
    <property type="match status" value="1"/>
</dbReference>
<dbReference type="AlphaFoldDB" id="Q8KMT5"/>
<name>Q8KMT5_ENTFL</name>
<dbReference type="EMBL" id="AJ490170">
    <property type="protein sequence ID" value="CAD35302.1"/>
    <property type="molecule type" value="Genomic_DNA"/>
</dbReference>
<sequence>MTSVMTALNLSLNGNKVLFIDFDPQGNASDVLAKTFNITYKDKPSIYEGLENGTLSYSIKELSTYLAIVPADFSLVGFQLLLTNLTKNDYSKRAYYLDALLNPLKGLYDYIIIDTPPTISDFTNNAILTSDYIVLVMQTQLWSLYAVETYLPYIEQMNETYNSNCTILGVVNMLLDKNGTVDNDVVRKAKEIFGSLLFEQNIYNRQRVKRYSAEGIPLEIKNNNRHDTDALNMYETLSKEILKRIEEE</sequence>
<reference evidence="2" key="1">
    <citation type="journal article" date="2003" name="Appl. Environ. Microbiol.">
        <title>The genes coding for enterocin EJ97 production by Enterococcus faecalis EJ97 are located on a conjugative plasmid.</title>
        <authorList>
            <person name="Sanchez-Hidalgo M."/>
            <person name="Maqueda M."/>
            <person name="Galvez A."/>
            <person name="Abriousel H."/>
            <person name="Valdivia E."/>
            <person name="Martinez-Bueno M."/>
        </authorList>
    </citation>
    <scope>NUCLEOTIDE SEQUENCE</scope>
    <source>
        <plasmid evidence="2">pEJ97-1</plasmid>
    </source>
</reference>
<dbReference type="InterPro" id="IPR050678">
    <property type="entry name" value="DNA_Partitioning_ATPase"/>
</dbReference>
<accession>Q8KMT5</accession>
<dbReference type="PANTHER" id="PTHR13696:SF52">
    <property type="entry name" value="PARA FAMILY PROTEIN CT_582"/>
    <property type="match status" value="1"/>
</dbReference>
<protein>
    <submittedName>
        <fullName evidence="2">RepB protein</fullName>
    </submittedName>
</protein>
<evidence type="ECO:0000313" key="2">
    <source>
        <dbReference type="EMBL" id="CAD35302.1"/>
    </source>
</evidence>
<feature type="domain" description="AAA" evidence="1">
    <location>
        <begin position="2"/>
        <end position="166"/>
    </location>
</feature>
<geneLocation type="plasmid" evidence="2">
    <name>pEJ97-1</name>
</geneLocation>
<dbReference type="InterPro" id="IPR025669">
    <property type="entry name" value="AAA_dom"/>
</dbReference>
<keyword evidence="2" id="KW-0614">Plasmid</keyword>
<dbReference type="PANTHER" id="PTHR13696">
    <property type="entry name" value="P-LOOP CONTAINING NUCLEOSIDE TRIPHOSPHATE HYDROLASE"/>
    <property type="match status" value="1"/>
</dbReference>
<proteinExistence type="predicted"/>
<dbReference type="SUPFAM" id="SSF52540">
    <property type="entry name" value="P-loop containing nucleoside triphosphate hydrolases"/>
    <property type="match status" value="1"/>
</dbReference>
<dbReference type="InterPro" id="IPR027417">
    <property type="entry name" value="P-loop_NTPase"/>
</dbReference>
<gene>
    <name evidence="2" type="primary">repB</name>
</gene>
<dbReference type="Pfam" id="PF13614">
    <property type="entry name" value="AAA_31"/>
    <property type="match status" value="1"/>
</dbReference>
<evidence type="ECO:0000259" key="1">
    <source>
        <dbReference type="Pfam" id="PF13614"/>
    </source>
</evidence>